<dbReference type="EMBL" id="LNNH01000035">
    <property type="protein sequence ID" value="KWW16209.1"/>
    <property type="molecule type" value="Genomic_DNA"/>
</dbReference>
<evidence type="ECO:0000313" key="2">
    <source>
        <dbReference type="EMBL" id="KWW16209.1"/>
    </source>
</evidence>
<keyword evidence="3" id="KW-1185">Reference proteome</keyword>
<dbReference type="Proteomes" id="UP000064189">
    <property type="component" value="Unassembled WGS sequence"/>
</dbReference>
<evidence type="ECO:0000256" key="1">
    <source>
        <dbReference type="SAM" id="Coils"/>
    </source>
</evidence>
<protein>
    <submittedName>
        <fullName evidence="2">Uncharacterized protein</fullName>
    </submittedName>
</protein>
<reference evidence="2 3" key="1">
    <citation type="submission" date="2015-11" db="EMBL/GenBank/DDBJ databases">
        <title>Genome Sequence of Bacillus simplex strain VanAntwerpen2.</title>
        <authorList>
            <person name="Couger M.B."/>
        </authorList>
    </citation>
    <scope>NUCLEOTIDE SEQUENCE [LARGE SCALE GENOMIC DNA]</scope>
    <source>
        <strain evidence="2 3">VanAntwerpen02</strain>
    </source>
</reference>
<organism evidence="2 3">
    <name type="scientific">Peribacillus simplex</name>
    <dbReference type="NCBI Taxonomy" id="1478"/>
    <lineage>
        <taxon>Bacteria</taxon>
        <taxon>Bacillati</taxon>
        <taxon>Bacillota</taxon>
        <taxon>Bacilli</taxon>
        <taxon>Bacillales</taxon>
        <taxon>Bacillaceae</taxon>
        <taxon>Peribacillus</taxon>
    </lineage>
</organism>
<keyword evidence="1" id="KW-0175">Coiled coil</keyword>
<proteinExistence type="predicted"/>
<accession>A0A120GNR5</accession>
<gene>
    <name evidence="2" type="ORF">AS888_07330</name>
</gene>
<dbReference type="AlphaFoldDB" id="A0A120GNR5"/>
<dbReference type="RefSeq" id="WP_061143414.1">
    <property type="nucleotide sequence ID" value="NZ_LNNH01000035.1"/>
</dbReference>
<feature type="coiled-coil region" evidence="1">
    <location>
        <begin position="34"/>
        <end position="61"/>
    </location>
</feature>
<evidence type="ECO:0000313" key="3">
    <source>
        <dbReference type="Proteomes" id="UP000064189"/>
    </source>
</evidence>
<comment type="caution">
    <text evidence="2">The sequence shown here is derived from an EMBL/GenBank/DDBJ whole genome shotgun (WGS) entry which is preliminary data.</text>
</comment>
<sequence>MGNNEFNLEESQKRLMELLVSRTMRKHGFKKEKVDLTEKERNNLKETIRYLQEQSQILINQEKNITEHDVNPVTNSIHNKFTDSKKK</sequence>
<name>A0A120GNR5_9BACI</name>